<gene>
    <name evidence="1" type="ORF">PROAA_220014</name>
</gene>
<accession>A0A1A8XU39</accession>
<sequence length="159" mass="18349">MIQDTKLRLRLQFLSRVVRRECFHLAGTDQRLFDKPFSAERAKQLDSDPEQAERVEAFVGRLGRLQDTIGGKLLPLILIALGETPATMIDNLDRAERLDLIKSTDDWLTMRKLRNQMVHEYVEDPEILSNALQAGHEYTATLISTANRMLDELKERGWE</sequence>
<protein>
    <recommendedName>
        <fullName evidence="3">DUF86 domain-containing protein</fullName>
    </recommendedName>
</protein>
<dbReference type="RefSeq" id="WP_186410877.1">
    <property type="nucleotide sequence ID" value="NZ_FLQY01000135.1"/>
</dbReference>
<reference evidence="1 2" key="1">
    <citation type="submission" date="2016-06" db="EMBL/GenBank/DDBJ databases">
        <authorList>
            <person name="Kjaerup R.B."/>
            <person name="Dalgaard T.S."/>
            <person name="Juul-Madsen H.R."/>
        </authorList>
    </citation>
    <scope>NUCLEOTIDE SEQUENCE [LARGE SCALE GENOMIC DNA]</scope>
    <source>
        <strain evidence="1">2</strain>
    </source>
</reference>
<evidence type="ECO:0000313" key="2">
    <source>
        <dbReference type="Proteomes" id="UP000199600"/>
    </source>
</evidence>
<keyword evidence="2" id="KW-1185">Reference proteome</keyword>
<evidence type="ECO:0008006" key="3">
    <source>
        <dbReference type="Google" id="ProtNLM"/>
    </source>
</evidence>
<dbReference type="Proteomes" id="UP000199600">
    <property type="component" value="Unassembled WGS sequence"/>
</dbReference>
<dbReference type="Gene3D" id="1.20.120.330">
    <property type="entry name" value="Nucleotidyltransferases domain 2"/>
    <property type="match status" value="1"/>
</dbReference>
<proteinExistence type="predicted"/>
<dbReference type="SUPFAM" id="SSF81593">
    <property type="entry name" value="Nucleotidyltransferase substrate binding subunit/domain"/>
    <property type="match status" value="1"/>
</dbReference>
<evidence type="ECO:0000313" key="1">
    <source>
        <dbReference type="EMBL" id="SBT07443.1"/>
    </source>
</evidence>
<organism evidence="1 2">
    <name type="scientific">Candidatus Propionivibrio aalborgensis</name>
    <dbReference type="NCBI Taxonomy" id="1860101"/>
    <lineage>
        <taxon>Bacteria</taxon>
        <taxon>Pseudomonadati</taxon>
        <taxon>Pseudomonadota</taxon>
        <taxon>Betaproteobacteria</taxon>
        <taxon>Rhodocyclales</taxon>
        <taxon>Rhodocyclaceae</taxon>
        <taxon>Propionivibrio</taxon>
    </lineage>
</organism>
<dbReference type="AlphaFoldDB" id="A0A1A8XU39"/>
<dbReference type="EMBL" id="FLQY01000135">
    <property type="protein sequence ID" value="SBT07443.1"/>
    <property type="molecule type" value="Genomic_DNA"/>
</dbReference>
<name>A0A1A8XU39_9RHOO</name>